<reference evidence="1" key="1">
    <citation type="journal article" date="2014" name="Int. J. Syst. Evol. Microbiol.">
        <title>Complete genome sequence of Corynebacterium casei LMG S-19264T (=DSM 44701T), isolated from a smear-ripened cheese.</title>
        <authorList>
            <consortium name="US DOE Joint Genome Institute (JGI-PGF)"/>
            <person name="Walter F."/>
            <person name="Albersmeier A."/>
            <person name="Kalinowski J."/>
            <person name="Ruckert C."/>
        </authorList>
    </citation>
    <scope>NUCLEOTIDE SEQUENCE</scope>
    <source>
        <strain evidence="1">KCTC 22169</strain>
    </source>
</reference>
<keyword evidence="2" id="KW-1185">Reference proteome</keyword>
<organism evidence="1 2">
    <name type="scientific">Saccharospirillum salsuginis</name>
    <dbReference type="NCBI Taxonomy" id="418750"/>
    <lineage>
        <taxon>Bacteria</taxon>
        <taxon>Pseudomonadati</taxon>
        <taxon>Pseudomonadota</taxon>
        <taxon>Gammaproteobacteria</taxon>
        <taxon>Oceanospirillales</taxon>
        <taxon>Saccharospirillaceae</taxon>
        <taxon>Saccharospirillum</taxon>
    </lineage>
</organism>
<evidence type="ECO:0000313" key="1">
    <source>
        <dbReference type="EMBL" id="GGX39093.1"/>
    </source>
</evidence>
<dbReference type="EMBL" id="BMXR01000001">
    <property type="protein sequence ID" value="GGX39093.1"/>
    <property type="molecule type" value="Genomic_DNA"/>
</dbReference>
<sequence length="279" mass="31320">MTVLPGGLIRAQQRRRDFKLARPRGELDLRLHDGLAAAVNHPRWISDALSTVLDELAGEKPTPGTVAELCVADRQFLAVQWRLACRSDPDQPTWFSADCHACDAPYDFALNWQDLPIKPAGEGFPVAELELSCGTTHIKVPDGAVQSALAEQPEQDEPDLWMARRLIQSVNGETIVDPKTLRLSDEDIGLIEDRVETLSPELGLVMQTQCPECGAEQKVELDPYANLARPVDSLLQDIHRLARCYHWSEAAILDLPVQRRRHYLRLIDQDRGLNRQEAE</sequence>
<dbReference type="RefSeq" id="WP_189606606.1">
    <property type="nucleotide sequence ID" value="NZ_BMXR01000001.1"/>
</dbReference>
<reference evidence="1" key="2">
    <citation type="submission" date="2020-09" db="EMBL/GenBank/DDBJ databases">
        <authorList>
            <person name="Sun Q."/>
            <person name="Kim S."/>
        </authorList>
    </citation>
    <scope>NUCLEOTIDE SEQUENCE</scope>
    <source>
        <strain evidence="1">KCTC 22169</strain>
    </source>
</reference>
<dbReference type="Proteomes" id="UP000626148">
    <property type="component" value="Unassembled WGS sequence"/>
</dbReference>
<accession>A0A918JZ02</accession>
<name>A0A918JZ02_9GAMM</name>
<evidence type="ECO:0008006" key="3">
    <source>
        <dbReference type="Google" id="ProtNLM"/>
    </source>
</evidence>
<gene>
    <name evidence="1" type="ORF">GCM10007392_01750</name>
</gene>
<comment type="caution">
    <text evidence="1">The sequence shown here is derived from an EMBL/GenBank/DDBJ whole genome shotgun (WGS) entry which is preliminary data.</text>
</comment>
<evidence type="ECO:0000313" key="2">
    <source>
        <dbReference type="Proteomes" id="UP000626148"/>
    </source>
</evidence>
<dbReference type="AlphaFoldDB" id="A0A918JZ02"/>
<protein>
    <recommendedName>
        <fullName evidence="3">T4 bacteriophage base plate protein</fullName>
    </recommendedName>
</protein>
<proteinExistence type="predicted"/>